<reference evidence="2 3" key="1">
    <citation type="submission" date="2017-04" db="EMBL/GenBank/DDBJ databases">
        <authorList>
            <person name="Afonso C.L."/>
            <person name="Miller P.J."/>
            <person name="Scott M.A."/>
            <person name="Spackman E."/>
            <person name="Goraichik I."/>
            <person name="Dimitrov K.M."/>
            <person name="Suarez D.L."/>
            <person name="Swayne D.E."/>
        </authorList>
    </citation>
    <scope>NUCLEOTIDE SEQUENCE [LARGE SCALE GENOMIC DNA]</scope>
    <source>
        <strain evidence="2 3">DSM 11622</strain>
    </source>
</reference>
<protein>
    <submittedName>
        <fullName evidence="2">Uncharacterized protein</fullName>
    </submittedName>
</protein>
<keyword evidence="1" id="KW-0472">Membrane</keyword>
<keyword evidence="1" id="KW-1133">Transmembrane helix</keyword>
<keyword evidence="1" id="KW-0812">Transmembrane</keyword>
<dbReference type="STRING" id="645990.SAMN00120144_4217"/>
<name>A0A1W1UG66_9BACT</name>
<dbReference type="RefSeq" id="WP_084443125.1">
    <property type="nucleotide sequence ID" value="NZ_FWWW01000011.1"/>
</dbReference>
<feature type="transmembrane region" description="Helical" evidence="1">
    <location>
        <begin position="28"/>
        <end position="49"/>
    </location>
</feature>
<evidence type="ECO:0000313" key="2">
    <source>
        <dbReference type="EMBL" id="SMB79774.1"/>
    </source>
</evidence>
<evidence type="ECO:0000313" key="3">
    <source>
        <dbReference type="Proteomes" id="UP000192266"/>
    </source>
</evidence>
<keyword evidence="3" id="KW-1185">Reference proteome</keyword>
<gene>
    <name evidence="2" type="ORF">SAMN00120144_4217</name>
</gene>
<organism evidence="2 3">
    <name type="scientific">Hymenobacter roseosalivarius DSM 11622</name>
    <dbReference type="NCBI Taxonomy" id="645990"/>
    <lineage>
        <taxon>Bacteria</taxon>
        <taxon>Pseudomonadati</taxon>
        <taxon>Bacteroidota</taxon>
        <taxon>Cytophagia</taxon>
        <taxon>Cytophagales</taxon>
        <taxon>Hymenobacteraceae</taxon>
        <taxon>Hymenobacter</taxon>
    </lineage>
</organism>
<proteinExistence type="predicted"/>
<dbReference type="Proteomes" id="UP000192266">
    <property type="component" value="Unassembled WGS sequence"/>
</dbReference>
<dbReference type="EMBL" id="FWWW01000011">
    <property type="protein sequence ID" value="SMB79774.1"/>
    <property type="molecule type" value="Genomic_DNA"/>
</dbReference>
<dbReference type="AlphaFoldDB" id="A0A1W1UG66"/>
<feature type="transmembrane region" description="Helical" evidence="1">
    <location>
        <begin position="55"/>
        <end position="72"/>
    </location>
</feature>
<feature type="transmembrane region" description="Helical" evidence="1">
    <location>
        <begin position="102"/>
        <end position="123"/>
    </location>
</feature>
<sequence length="129" mass="14430">MTQRLFRFAYCGGVVVDSRSPLQGAYRLVSVTLVSGFLCLYFPLLWVLYALLPEAALYIPLVGIVGLAWYGLKRWQFGHLRAAQALVARCYSRRQIQYRGRAAATLGVASIWVVCLVAIGTIADYINWP</sequence>
<evidence type="ECO:0000256" key="1">
    <source>
        <dbReference type="SAM" id="Phobius"/>
    </source>
</evidence>
<accession>A0A1W1UG66</accession>